<dbReference type="GO" id="GO:0005524">
    <property type="term" value="F:ATP binding"/>
    <property type="evidence" value="ECO:0007669"/>
    <property type="project" value="UniProtKB-KW"/>
</dbReference>
<dbReference type="Gene3D" id="1.20.1560.10">
    <property type="entry name" value="ABC transporter type 1, transmembrane domain"/>
    <property type="match status" value="1"/>
</dbReference>
<dbReference type="Gene3D" id="3.40.50.300">
    <property type="entry name" value="P-loop containing nucleotide triphosphate hydrolases"/>
    <property type="match status" value="1"/>
</dbReference>
<reference evidence="10 11" key="1">
    <citation type="submission" date="2024-09" db="EMBL/GenBank/DDBJ databases">
        <authorList>
            <person name="Sun Q."/>
            <person name="Mori K."/>
        </authorList>
    </citation>
    <scope>NUCLEOTIDE SEQUENCE [LARGE SCALE GENOMIC DNA]</scope>
    <source>
        <strain evidence="10 11">CCM 3426</strain>
    </source>
</reference>
<dbReference type="Pfam" id="PF00005">
    <property type="entry name" value="ABC_tran"/>
    <property type="match status" value="1"/>
</dbReference>
<dbReference type="PROSITE" id="PS50929">
    <property type="entry name" value="ABC_TM1F"/>
    <property type="match status" value="1"/>
</dbReference>
<dbReference type="SUPFAM" id="SSF90123">
    <property type="entry name" value="ABC transporter transmembrane region"/>
    <property type="match status" value="1"/>
</dbReference>
<keyword evidence="2 7" id="KW-0812">Transmembrane</keyword>
<dbReference type="SMART" id="SM00382">
    <property type="entry name" value="AAA"/>
    <property type="match status" value="1"/>
</dbReference>
<dbReference type="Proteomes" id="UP001589647">
    <property type="component" value="Unassembled WGS sequence"/>
</dbReference>
<dbReference type="InterPro" id="IPR003439">
    <property type="entry name" value="ABC_transporter-like_ATP-bd"/>
</dbReference>
<evidence type="ECO:0000313" key="10">
    <source>
        <dbReference type="EMBL" id="MFB9205500.1"/>
    </source>
</evidence>
<gene>
    <name evidence="10" type="ORF">ACFFV7_30205</name>
</gene>
<keyword evidence="4 10" id="KW-0067">ATP-binding</keyword>
<dbReference type="PANTHER" id="PTHR24221">
    <property type="entry name" value="ATP-BINDING CASSETTE SUB-FAMILY B"/>
    <property type="match status" value="1"/>
</dbReference>
<feature type="transmembrane region" description="Helical" evidence="7">
    <location>
        <begin position="34"/>
        <end position="59"/>
    </location>
</feature>
<evidence type="ECO:0000313" key="11">
    <source>
        <dbReference type="Proteomes" id="UP001589647"/>
    </source>
</evidence>
<dbReference type="SUPFAM" id="SSF52540">
    <property type="entry name" value="P-loop containing nucleoside triphosphate hydrolases"/>
    <property type="match status" value="1"/>
</dbReference>
<evidence type="ECO:0000256" key="2">
    <source>
        <dbReference type="ARBA" id="ARBA00022692"/>
    </source>
</evidence>
<dbReference type="InterPro" id="IPR039421">
    <property type="entry name" value="Type_1_exporter"/>
</dbReference>
<dbReference type="InterPro" id="IPR011527">
    <property type="entry name" value="ABC1_TM_dom"/>
</dbReference>
<feature type="domain" description="ABC transporter" evidence="8">
    <location>
        <begin position="352"/>
        <end position="585"/>
    </location>
</feature>
<name>A0ABV5ILT4_9ACTN</name>
<dbReference type="PROSITE" id="PS50893">
    <property type="entry name" value="ABC_TRANSPORTER_2"/>
    <property type="match status" value="1"/>
</dbReference>
<evidence type="ECO:0000256" key="6">
    <source>
        <dbReference type="ARBA" id="ARBA00023136"/>
    </source>
</evidence>
<evidence type="ECO:0000256" key="5">
    <source>
        <dbReference type="ARBA" id="ARBA00022989"/>
    </source>
</evidence>
<evidence type="ECO:0000256" key="3">
    <source>
        <dbReference type="ARBA" id="ARBA00022741"/>
    </source>
</evidence>
<evidence type="ECO:0000256" key="4">
    <source>
        <dbReference type="ARBA" id="ARBA00022840"/>
    </source>
</evidence>
<dbReference type="PANTHER" id="PTHR24221:SF654">
    <property type="entry name" value="ATP-BINDING CASSETTE SUB-FAMILY B MEMBER 6"/>
    <property type="match status" value="1"/>
</dbReference>
<proteinExistence type="predicted"/>
<keyword evidence="5 7" id="KW-1133">Transmembrane helix</keyword>
<accession>A0ABV5ILT4</accession>
<dbReference type="RefSeq" id="WP_189652209.1">
    <property type="nucleotide sequence ID" value="NZ_BMRC01000025.1"/>
</dbReference>
<keyword evidence="6 7" id="KW-0472">Membrane</keyword>
<dbReference type="InterPro" id="IPR036640">
    <property type="entry name" value="ABC1_TM_sf"/>
</dbReference>
<feature type="transmembrane region" description="Helical" evidence="7">
    <location>
        <begin position="155"/>
        <end position="188"/>
    </location>
</feature>
<dbReference type="CDD" id="cd03228">
    <property type="entry name" value="ABCC_MRP_Like"/>
    <property type="match status" value="1"/>
</dbReference>
<feature type="domain" description="ABC transmembrane type-1" evidence="9">
    <location>
        <begin position="35"/>
        <end position="303"/>
    </location>
</feature>
<comment type="caution">
    <text evidence="10">The sequence shown here is derived from an EMBL/GenBank/DDBJ whole genome shotgun (WGS) entry which is preliminary data.</text>
</comment>
<dbReference type="InterPro" id="IPR027417">
    <property type="entry name" value="P-loop_NTPase"/>
</dbReference>
<evidence type="ECO:0000259" key="8">
    <source>
        <dbReference type="PROSITE" id="PS50893"/>
    </source>
</evidence>
<comment type="subcellular location">
    <subcellularLocation>
        <location evidence="1">Cell membrane</location>
        <topology evidence="1">Multi-pass membrane protein</topology>
    </subcellularLocation>
</comment>
<sequence>MDVRTVTGATPDRQYADRPWRFLADLLRARRRPLLLALAWSLVEAAPALLTGLLVATAVDRGFLAGRPGVGMAWLGLLGATMVVRSLATRLMFPYLAAVIEPMRDELVRAVAGATVRRAAEGGEAPDAAALSRLTGQVETMRKLVSTMLRTSRELGVSVIAALVGLLVLSPVAAAVALGPLVLALAAFARLMPTLTARQRALVLAEEALTAQATPIVAGLRDIAACGARAQAADTLRDLVSAQAAAARALARAGTGRRIAVLLGAHAPLVGLLLLSRPLIEGGQLTGGEVVGAVTYLFTGLEPALRTILDTLGGWGVGLAAGTRRIAETVSVPVPAHAAAPAAAAAPVGHELRAERLTFAYSARATPVVRDLDLTIGEGGHLAVVGPSGVGKSTLVLLMTGLLPPTGGRVRLGGQPLASIPGAWVRNRIALVPQEAYVFAGTVRENVAYLWPLGESPDDERLRASVAAVGAGPLVERLGGLDGEIDEPSALSAGERQLVALARVHASPADVLILDEAGCHLDPAAERRAELALAARPGTLVVIAHRISSAARARQVLLMDGTTVLTGTHRELIDRSPLYADLVGRWHADGTR</sequence>
<evidence type="ECO:0000259" key="9">
    <source>
        <dbReference type="PROSITE" id="PS50929"/>
    </source>
</evidence>
<feature type="transmembrane region" description="Helical" evidence="7">
    <location>
        <begin position="71"/>
        <end position="88"/>
    </location>
</feature>
<dbReference type="EMBL" id="JBHMEI010000029">
    <property type="protein sequence ID" value="MFB9205500.1"/>
    <property type="molecule type" value="Genomic_DNA"/>
</dbReference>
<keyword evidence="3" id="KW-0547">Nucleotide-binding</keyword>
<dbReference type="InterPro" id="IPR003593">
    <property type="entry name" value="AAA+_ATPase"/>
</dbReference>
<protein>
    <submittedName>
        <fullName evidence="10">ATP-binding cassette domain-containing protein</fullName>
    </submittedName>
</protein>
<keyword evidence="11" id="KW-1185">Reference proteome</keyword>
<evidence type="ECO:0000256" key="7">
    <source>
        <dbReference type="SAM" id="Phobius"/>
    </source>
</evidence>
<organism evidence="10 11">
    <name type="scientific">Nonomuraea spiralis</name>
    <dbReference type="NCBI Taxonomy" id="46182"/>
    <lineage>
        <taxon>Bacteria</taxon>
        <taxon>Bacillati</taxon>
        <taxon>Actinomycetota</taxon>
        <taxon>Actinomycetes</taxon>
        <taxon>Streptosporangiales</taxon>
        <taxon>Streptosporangiaceae</taxon>
        <taxon>Nonomuraea</taxon>
    </lineage>
</organism>
<evidence type="ECO:0000256" key="1">
    <source>
        <dbReference type="ARBA" id="ARBA00004651"/>
    </source>
</evidence>